<gene>
    <name evidence="9" type="ORF">LPJ53_005721</name>
</gene>
<dbReference type="GO" id="GO:0004842">
    <property type="term" value="F:ubiquitin-protein transferase activity"/>
    <property type="evidence" value="ECO:0007669"/>
    <property type="project" value="InterPro"/>
</dbReference>
<feature type="domain" description="RING-type" evidence="8">
    <location>
        <begin position="3"/>
        <end position="65"/>
    </location>
</feature>
<reference evidence="9" key="1">
    <citation type="submission" date="2022-07" db="EMBL/GenBank/DDBJ databases">
        <title>Phylogenomic reconstructions and comparative analyses of Kickxellomycotina fungi.</title>
        <authorList>
            <person name="Reynolds N.K."/>
            <person name="Stajich J.E."/>
            <person name="Barry K."/>
            <person name="Grigoriev I.V."/>
            <person name="Crous P."/>
            <person name="Smith M.E."/>
        </authorList>
    </citation>
    <scope>NUCLEOTIDE SEQUENCE</scope>
    <source>
        <strain evidence="9">NBRC 32514</strain>
    </source>
</reference>
<accession>A0A9W8CNH6</accession>
<evidence type="ECO:0000256" key="2">
    <source>
        <dbReference type="ARBA" id="ARBA00022723"/>
    </source>
</evidence>
<organism evidence="9 10">
    <name type="scientific">Coemansia erecta</name>
    <dbReference type="NCBI Taxonomy" id="147472"/>
    <lineage>
        <taxon>Eukaryota</taxon>
        <taxon>Fungi</taxon>
        <taxon>Fungi incertae sedis</taxon>
        <taxon>Zoopagomycota</taxon>
        <taxon>Kickxellomycotina</taxon>
        <taxon>Kickxellomycetes</taxon>
        <taxon>Kickxellales</taxon>
        <taxon>Kickxellaceae</taxon>
        <taxon>Coemansia</taxon>
    </lineage>
</organism>
<dbReference type="PANTHER" id="PTHR16047">
    <property type="entry name" value="RFWD3 PROTEIN"/>
    <property type="match status" value="1"/>
</dbReference>
<evidence type="ECO:0000256" key="1">
    <source>
        <dbReference type="ARBA" id="ARBA00004906"/>
    </source>
</evidence>
<dbReference type="EMBL" id="JANBOJ010000383">
    <property type="protein sequence ID" value="KAJ1719529.1"/>
    <property type="molecule type" value="Genomic_DNA"/>
</dbReference>
<dbReference type="InterPro" id="IPR013083">
    <property type="entry name" value="Znf_RING/FYVE/PHD"/>
</dbReference>
<dbReference type="GO" id="GO:0016567">
    <property type="term" value="P:protein ubiquitination"/>
    <property type="evidence" value="ECO:0007669"/>
    <property type="project" value="InterPro"/>
</dbReference>
<name>A0A9W8CNH6_9FUNG</name>
<keyword evidence="7" id="KW-0175">Coiled coil</keyword>
<dbReference type="InterPro" id="IPR001841">
    <property type="entry name" value="Znf_RING"/>
</dbReference>
<dbReference type="InterPro" id="IPR037381">
    <property type="entry name" value="RFWD3"/>
</dbReference>
<dbReference type="InterPro" id="IPR024766">
    <property type="entry name" value="Znf_RING_H2"/>
</dbReference>
<evidence type="ECO:0000256" key="5">
    <source>
        <dbReference type="ARBA" id="ARBA00022833"/>
    </source>
</evidence>
<evidence type="ECO:0000256" key="3">
    <source>
        <dbReference type="ARBA" id="ARBA00022771"/>
    </source>
</evidence>
<keyword evidence="4" id="KW-0833">Ubl conjugation pathway</keyword>
<dbReference type="Proteomes" id="UP001149813">
    <property type="component" value="Unassembled WGS sequence"/>
</dbReference>
<evidence type="ECO:0000256" key="7">
    <source>
        <dbReference type="SAM" id="Coils"/>
    </source>
</evidence>
<evidence type="ECO:0000313" key="9">
    <source>
        <dbReference type="EMBL" id="KAJ1719529.1"/>
    </source>
</evidence>
<dbReference type="Pfam" id="PF12678">
    <property type="entry name" value="zf-rbx1"/>
    <property type="match status" value="1"/>
</dbReference>
<keyword evidence="2" id="KW-0479">Metal-binding</keyword>
<protein>
    <recommendedName>
        <fullName evidence="8">RING-type domain-containing protein</fullName>
    </recommendedName>
</protein>
<dbReference type="GO" id="GO:0036297">
    <property type="term" value="P:interstrand cross-link repair"/>
    <property type="evidence" value="ECO:0007669"/>
    <property type="project" value="InterPro"/>
</dbReference>
<comment type="pathway">
    <text evidence="1">Protein modification; protein ubiquitination.</text>
</comment>
<keyword evidence="3 6" id="KW-0863">Zinc-finger</keyword>
<dbReference type="Gene3D" id="3.30.40.10">
    <property type="entry name" value="Zinc/RING finger domain, C3HC4 (zinc finger)"/>
    <property type="match status" value="1"/>
</dbReference>
<dbReference type="AlphaFoldDB" id="A0A9W8CNH6"/>
<comment type="caution">
    <text evidence="9">The sequence shown here is derived from an EMBL/GenBank/DDBJ whole genome shotgun (WGS) entry which is preliminary data.</text>
</comment>
<dbReference type="PANTHER" id="PTHR16047:SF7">
    <property type="entry name" value="E3 UBIQUITIN-PROTEIN LIGASE RFWD3"/>
    <property type="match status" value="1"/>
</dbReference>
<evidence type="ECO:0000256" key="6">
    <source>
        <dbReference type="PROSITE-ProRule" id="PRU00175"/>
    </source>
</evidence>
<proteinExistence type="predicted"/>
<feature type="coiled-coil region" evidence="7">
    <location>
        <begin position="132"/>
        <end position="166"/>
    </location>
</feature>
<dbReference type="SMART" id="SM00184">
    <property type="entry name" value="RING"/>
    <property type="match status" value="1"/>
</dbReference>
<evidence type="ECO:0000259" key="8">
    <source>
        <dbReference type="PROSITE" id="PS50089"/>
    </source>
</evidence>
<dbReference type="OrthoDB" id="8062037at2759"/>
<dbReference type="GO" id="GO:0008270">
    <property type="term" value="F:zinc ion binding"/>
    <property type="evidence" value="ECO:0007669"/>
    <property type="project" value="UniProtKB-KW"/>
</dbReference>
<evidence type="ECO:0000313" key="10">
    <source>
        <dbReference type="Proteomes" id="UP001149813"/>
    </source>
</evidence>
<keyword evidence="5" id="KW-0862">Zinc</keyword>
<dbReference type="PROSITE" id="PS50089">
    <property type="entry name" value="ZF_RING_2"/>
    <property type="match status" value="1"/>
</dbReference>
<dbReference type="GO" id="GO:0005634">
    <property type="term" value="C:nucleus"/>
    <property type="evidence" value="ECO:0007669"/>
    <property type="project" value="InterPro"/>
</dbReference>
<keyword evidence="10" id="KW-1185">Reference proteome</keyword>
<evidence type="ECO:0000256" key="4">
    <source>
        <dbReference type="ARBA" id="ARBA00022786"/>
    </source>
</evidence>
<dbReference type="SUPFAM" id="SSF57850">
    <property type="entry name" value="RING/U-box"/>
    <property type="match status" value="1"/>
</dbReference>
<sequence>MVCIVCYESLFKAQGTEGAIYANTRHSDEDLAERPVALTCGHVYHKECIEGWFNRPEGPRCPMCTKPPMDIPRLLFMDLDEDDVVDFLSDEQLAKRKRMETEHGRRVQRIFDIVADCEGFDDDEVVELTLQVTRLAEQIESAGRTLAERQEECAKAETKVEQLEGFVASSDKRIETMAAVVKAKRRQRDLRELVLLFS</sequence>